<evidence type="ECO:0000313" key="2">
    <source>
        <dbReference type="EMBL" id="EJW72551.1"/>
    </source>
</evidence>
<proteinExistence type="predicted"/>
<sequence length="78" mass="8475">HYSEHSSRSDDSRGFVSQSSHSGSGGRVPSVNSIFVANSIGPLKKLSKKVVGYRCMMGDRSVLTLGLSRMFPNIPMMN</sequence>
<feature type="non-terminal residue" evidence="2">
    <location>
        <position position="78"/>
    </location>
</feature>
<reference evidence="3" key="1">
    <citation type="submission" date="2012-08" db="EMBL/GenBank/DDBJ databases">
        <title>The Genome Sequence of Wuchereria bancrofti.</title>
        <authorList>
            <person name="Nutman T.B."/>
            <person name="Fink D.L."/>
            <person name="Russ C."/>
            <person name="Young S."/>
            <person name="Zeng Q."/>
            <person name="Koehrsen M."/>
            <person name="Alvarado L."/>
            <person name="Berlin A."/>
            <person name="Chapman S.B."/>
            <person name="Chen Z."/>
            <person name="Freedman E."/>
            <person name="Gellesch M."/>
            <person name="Goldberg J."/>
            <person name="Griggs A."/>
            <person name="Gujja S."/>
            <person name="Heilman E.R."/>
            <person name="Heiman D."/>
            <person name="Hepburn T."/>
            <person name="Howarth C."/>
            <person name="Jen D."/>
            <person name="Larson L."/>
            <person name="Lewis B."/>
            <person name="Mehta T."/>
            <person name="Park D."/>
            <person name="Pearson M."/>
            <person name="Roberts A."/>
            <person name="Saif S."/>
            <person name="Shea T."/>
            <person name="Shenoy N."/>
            <person name="Sisk P."/>
            <person name="Stolte C."/>
            <person name="Sykes S."/>
            <person name="Walk T."/>
            <person name="White J."/>
            <person name="Yandava C."/>
            <person name="Haas B."/>
            <person name="Henn M.R."/>
            <person name="Nusbaum C."/>
            <person name="Birren B."/>
        </authorList>
    </citation>
    <scope>NUCLEOTIDE SEQUENCE [LARGE SCALE GENOMIC DNA]</scope>
    <source>
        <strain evidence="3">NA</strain>
    </source>
</reference>
<gene>
    <name evidence="2" type="ORF">WUBG_16543</name>
</gene>
<dbReference type="EMBL" id="ADBV01015937">
    <property type="protein sequence ID" value="EJW72551.1"/>
    <property type="molecule type" value="Genomic_DNA"/>
</dbReference>
<evidence type="ECO:0000313" key="3">
    <source>
        <dbReference type="Proteomes" id="UP000004810"/>
    </source>
</evidence>
<organism evidence="2 3">
    <name type="scientific">Wuchereria bancrofti</name>
    <dbReference type="NCBI Taxonomy" id="6293"/>
    <lineage>
        <taxon>Eukaryota</taxon>
        <taxon>Metazoa</taxon>
        <taxon>Ecdysozoa</taxon>
        <taxon>Nematoda</taxon>
        <taxon>Chromadorea</taxon>
        <taxon>Rhabditida</taxon>
        <taxon>Spirurina</taxon>
        <taxon>Spiruromorpha</taxon>
        <taxon>Filarioidea</taxon>
        <taxon>Onchocercidae</taxon>
        <taxon>Wuchereria</taxon>
    </lineage>
</organism>
<feature type="region of interest" description="Disordered" evidence="1">
    <location>
        <begin position="1"/>
        <end position="31"/>
    </location>
</feature>
<accession>J9DSJ3</accession>
<comment type="caution">
    <text evidence="2">The sequence shown here is derived from an EMBL/GenBank/DDBJ whole genome shotgun (WGS) entry which is preliminary data.</text>
</comment>
<protein>
    <submittedName>
        <fullName evidence="2">Uncharacterized protein</fullName>
    </submittedName>
</protein>
<feature type="non-terminal residue" evidence="2">
    <location>
        <position position="1"/>
    </location>
</feature>
<feature type="compositionally biased region" description="Basic and acidic residues" evidence="1">
    <location>
        <begin position="1"/>
        <end position="13"/>
    </location>
</feature>
<name>J9DSJ3_WUCBA</name>
<dbReference type="AlphaFoldDB" id="J9DSJ3"/>
<dbReference type="Proteomes" id="UP000004810">
    <property type="component" value="Unassembled WGS sequence"/>
</dbReference>
<evidence type="ECO:0000256" key="1">
    <source>
        <dbReference type="SAM" id="MobiDB-lite"/>
    </source>
</evidence>